<comment type="caution">
    <text evidence="2">The sequence shown here is derived from an EMBL/GenBank/DDBJ whole genome shotgun (WGS) entry which is preliminary data.</text>
</comment>
<sequence length="168" mass="19624">MEHILTECKASGQETIWKTAEETWRHTEKPWPFISIGLLLGISLVEIKNPNGKTNKGLTGLFRIIVSESTYLIWLTRCEWRIGREGDAAKLHPKKEIENKWRYAINNRIRQDWAQANKYLFHKKAISHDLVKRTWEKVAEHPENPEDDRDPAKWTKNMGPGGFSGYQQ</sequence>
<proteinExistence type="predicted"/>
<dbReference type="AlphaFoldDB" id="D6RR10"/>
<dbReference type="KEGG" id="cci:CC1G_15807"/>
<feature type="compositionally biased region" description="Gly residues" evidence="1">
    <location>
        <begin position="159"/>
        <end position="168"/>
    </location>
</feature>
<dbReference type="InParanoid" id="D6RR10"/>
<dbReference type="HOGENOM" id="CLU_044484_2_0_1"/>
<evidence type="ECO:0000313" key="2">
    <source>
        <dbReference type="EMBL" id="EFI26593.1"/>
    </source>
</evidence>
<feature type="region of interest" description="Disordered" evidence="1">
    <location>
        <begin position="137"/>
        <end position="168"/>
    </location>
</feature>
<accession>D6RR10</accession>
<dbReference type="RefSeq" id="XP_002910087.1">
    <property type="nucleotide sequence ID" value="XM_002910041.1"/>
</dbReference>
<evidence type="ECO:0000313" key="3">
    <source>
        <dbReference type="Proteomes" id="UP000001861"/>
    </source>
</evidence>
<protein>
    <submittedName>
        <fullName evidence="2">Uncharacterized protein</fullName>
    </submittedName>
</protein>
<dbReference type="Proteomes" id="UP000001861">
    <property type="component" value="Unassembled WGS sequence"/>
</dbReference>
<dbReference type="GeneID" id="9378524"/>
<dbReference type="OMA" id="MIECEAS"/>
<name>D6RR10_COPC7</name>
<dbReference type="EMBL" id="AACS02000013">
    <property type="protein sequence ID" value="EFI26593.1"/>
    <property type="molecule type" value="Genomic_DNA"/>
</dbReference>
<keyword evidence="3" id="KW-1185">Reference proteome</keyword>
<organism evidence="2 3">
    <name type="scientific">Coprinopsis cinerea (strain Okayama-7 / 130 / ATCC MYA-4618 / FGSC 9003)</name>
    <name type="common">Inky cap fungus</name>
    <name type="synonym">Hormographiella aspergillata</name>
    <dbReference type="NCBI Taxonomy" id="240176"/>
    <lineage>
        <taxon>Eukaryota</taxon>
        <taxon>Fungi</taxon>
        <taxon>Dikarya</taxon>
        <taxon>Basidiomycota</taxon>
        <taxon>Agaricomycotina</taxon>
        <taxon>Agaricomycetes</taxon>
        <taxon>Agaricomycetidae</taxon>
        <taxon>Agaricales</taxon>
        <taxon>Agaricineae</taxon>
        <taxon>Psathyrellaceae</taxon>
        <taxon>Coprinopsis</taxon>
    </lineage>
</organism>
<evidence type="ECO:0000256" key="1">
    <source>
        <dbReference type="SAM" id="MobiDB-lite"/>
    </source>
</evidence>
<dbReference type="VEuPathDB" id="FungiDB:CC1G_15807"/>
<dbReference type="OrthoDB" id="3253907at2759"/>
<gene>
    <name evidence="2" type="ORF">CC1G_15807</name>
</gene>
<reference evidence="2 3" key="1">
    <citation type="journal article" date="2010" name="Proc. Natl. Acad. Sci. U.S.A.">
        <title>Insights into evolution of multicellular fungi from the assembled chromosomes of the mushroom Coprinopsis cinerea (Coprinus cinereus).</title>
        <authorList>
            <person name="Stajich J.E."/>
            <person name="Wilke S.K."/>
            <person name="Ahren D."/>
            <person name="Au C.H."/>
            <person name="Birren B.W."/>
            <person name="Borodovsky M."/>
            <person name="Burns C."/>
            <person name="Canback B."/>
            <person name="Casselton L.A."/>
            <person name="Cheng C.K."/>
            <person name="Deng J."/>
            <person name="Dietrich F.S."/>
            <person name="Fargo D.C."/>
            <person name="Farman M.L."/>
            <person name="Gathman A.C."/>
            <person name="Goldberg J."/>
            <person name="Guigo R."/>
            <person name="Hoegger P.J."/>
            <person name="Hooker J.B."/>
            <person name="Huggins A."/>
            <person name="James T.Y."/>
            <person name="Kamada T."/>
            <person name="Kilaru S."/>
            <person name="Kodira C."/>
            <person name="Kues U."/>
            <person name="Kupfer D."/>
            <person name="Kwan H.S."/>
            <person name="Lomsadze A."/>
            <person name="Li W."/>
            <person name="Lilly W.W."/>
            <person name="Ma L.J."/>
            <person name="Mackey A.J."/>
            <person name="Manning G."/>
            <person name="Martin F."/>
            <person name="Muraguchi H."/>
            <person name="Natvig D.O."/>
            <person name="Palmerini H."/>
            <person name="Ramesh M.A."/>
            <person name="Rehmeyer C.J."/>
            <person name="Roe B.A."/>
            <person name="Shenoy N."/>
            <person name="Stanke M."/>
            <person name="Ter-Hovhannisyan V."/>
            <person name="Tunlid A."/>
            <person name="Velagapudi R."/>
            <person name="Vision T.J."/>
            <person name="Zeng Q."/>
            <person name="Zolan M.E."/>
            <person name="Pukkila P.J."/>
        </authorList>
    </citation>
    <scope>NUCLEOTIDE SEQUENCE [LARGE SCALE GENOMIC DNA]</scope>
    <source>
        <strain evidence="3">Okayama-7 / 130 / ATCC MYA-4618 / FGSC 9003</strain>
    </source>
</reference>